<dbReference type="SUPFAM" id="SSF49503">
    <property type="entry name" value="Cupredoxins"/>
    <property type="match status" value="1"/>
</dbReference>
<evidence type="ECO:0000256" key="2">
    <source>
        <dbReference type="SAM" id="Phobius"/>
    </source>
</evidence>
<feature type="region of interest" description="Disordered" evidence="1">
    <location>
        <begin position="127"/>
        <end position="286"/>
    </location>
</feature>
<evidence type="ECO:0000256" key="1">
    <source>
        <dbReference type="SAM" id="MobiDB-lite"/>
    </source>
</evidence>
<sequence>MSFFALGLGVLLVLDTFSTVSSEDIFINPWQLRAPNMPYENLNATINDTITFFWDDDENHTVYINPTGNCDDTGSLLIGDSSPASYTFTETDALNTTLGDPVFFADNLAQLCEWGMRFSVDVFEAPSASPTTFPSEEPTIAPTLSPSSTPTTSPSEQPTTSTPSSTPTETLSEQPTTSSPSSTPTETHSEQPTTSTPSSTPSLVPSSTPSDHPSGVPSGQPTPAPTDLASKAPTTAPVLTRAPTGAPTATPTKSPTTAPVAPDVPTEPPSGGEVEPPTSSEGERVSNTIEGLRMGMAGITEMSPSAETEWQELTASFSSSFVFNDLKDKVSNFVTTYEVTGVSPITVQQGRQLQLRANGNSRHQRSLQEQGIVVEYTQTVEYNTVDLSEFTPEFLVTAPFATQAERTAYVTLLKTTSTTDLANIKGVSETQLPVTPPPTSAPAQKDAILTLPAIIGIACGGAGLLILILLFAIYCRKGSDVGGDAKSADEPPLHVDVKEDEVSTLAGPNGPPTYGDQSVATMDYDYSKAYGGAGDTSVSSAGGTFGSNTQNLSLPANAAATGAALGVMGDDDESYNTKYDDPRAAQGMEEVIHIFAPPGKLGVVIDTPDDGAPVVHAVKDTSVIADRIIVGDKLVAVDDEDVRSMTAIKVSKMISRKGANPSRKLTVVRTVPLE</sequence>
<gene>
    <name evidence="5" type="ORF">PSNMU_V1.4_AUG-EV-PASAV3_0061030</name>
</gene>
<dbReference type="Gene3D" id="2.30.42.10">
    <property type="match status" value="1"/>
</dbReference>
<dbReference type="PANTHER" id="PTHR38909:SF1">
    <property type="entry name" value="G PROTEIN GAMMA DOMAIN-CONTAINING PROTEIN"/>
    <property type="match status" value="1"/>
</dbReference>
<evidence type="ECO:0000259" key="4">
    <source>
        <dbReference type="SMART" id="SM00228"/>
    </source>
</evidence>
<dbReference type="InterPro" id="IPR001478">
    <property type="entry name" value="PDZ"/>
</dbReference>
<dbReference type="SUPFAM" id="SSF50156">
    <property type="entry name" value="PDZ domain-like"/>
    <property type="match status" value="1"/>
</dbReference>
<proteinExistence type="predicted"/>
<feature type="signal peptide" evidence="3">
    <location>
        <begin position="1"/>
        <end position="22"/>
    </location>
</feature>
<name>A0A448ZB67_9STRA</name>
<keyword evidence="2" id="KW-1133">Transmembrane helix</keyword>
<feature type="transmembrane region" description="Helical" evidence="2">
    <location>
        <begin position="447"/>
        <end position="474"/>
    </location>
</feature>
<feature type="compositionally biased region" description="Low complexity" evidence="1">
    <location>
        <begin position="240"/>
        <end position="264"/>
    </location>
</feature>
<dbReference type="PANTHER" id="PTHR38909">
    <property type="entry name" value="G PROTEIN GAMMA DOMAIN-CONTAINING PROTEIN"/>
    <property type="match status" value="1"/>
</dbReference>
<dbReference type="SMART" id="SM00228">
    <property type="entry name" value="PDZ"/>
    <property type="match status" value="1"/>
</dbReference>
<accession>A0A448ZB67</accession>
<feature type="domain" description="PDZ" evidence="4">
    <location>
        <begin position="599"/>
        <end position="671"/>
    </location>
</feature>
<feature type="compositionally biased region" description="Polar residues" evidence="1">
    <location>
        <begin position="277"/>
        <end position="286"/>
    </location>
</feature>
<protein>
    <recommendedName>
        <fullName evidence="4">PDZ domain-containing protein</fullName>
    </recommendedName>
</protein>
<keyword evidence="2" id="KW-0472">Membrane</keyword>
<reference evidence="5 6" key="1">
    <citation type="submission" date="2019-01" db="EMBL/GenBank/DDBJ databases">
        <authorList>
            <person name="Ferrante I. M."/>
        </authorList>
    </citation>
    <scope>NUCLEOTIDE SEQUENCE [LARGE SCALE GENOMIC DNA]</scope>
    <source>
        <strain evidence="5 6">B856</strain>
    </source>
</reference>
<keyword evidence="3" id="KW-0732">Signal</keyword>
<dbReference type="Proteomes" id="UP000291116">
    <property type="component" value="Unassembled WGS sequence"/>
</dbReference>
<keyword evidence="2" id="KW-0812">Transmembrane</keyword>
<feature type="chain" id="PRO_5019581197" description="PDZ domain-containing protein" evidence="3">
    <location>
        <begin position="23"/>
        <end position="674"/>
    </location>
</feature>
<dbReference type="AlphaFoldDB" id="A0A448ZB67"/>
<dbReference type="InterPro" id="IPR008972">
    <property type="entry name" value="Cupredoxin"/>
</dbReference>
<organism evidence="5 6">
    <name type="scientific">Pseudo-nitzschia multistriata</name>
    <dbReference type="NCBI Taxonomy" id="183589"/>
    <lineage>
        <taxon>Eukaryota</taxon>
        <taxon>Sar</taxon>
        <taxon>Stramenopiles</taxon>
        <taxon>Ochrophyta</taxon>
        <taxon>Bacillariophyta</taxon>
        <taxon>Bacillariophyceae</taxon>
        <taxon>Bacillariophycidae</taxon>
        <taxon>Bacillariales</taxon>
        <taxon>Bacillariaceae</taxon>
        <taxon>Pseudo-nitzschia</taxon>
    </lineage>
</organism>
<dbReference type="InterPro" id="IPR036034">
    <property type="entry name" value="PDZ_sf"/>
</dbReference>
<dbReference type="EMBL" id="CAACVS010000213">
    <property type="protein sequence ID" value="VEU39259.1"/>
    <property type="molecule type" value="Genomic_DNA"/>
</dbReference>
<evidence type="ECO:0000256" key="3">
    <source>
        <dbReference type="SAM" id="SignalP"/>
    </source>
</evidence>
<evidence type="ECO:0000313" key="5">
    <source>
        <dbReference type="EMBL" id="VEU39259.1"/>
    </source>
</evidence>
<dbReference type="OrthoDB" id="75502at2759"/>
<keyword evidence="6" id="KW-1185">Reference proteome</keyword>
<feature type="compositionally biased region" description="Low complexity" evidence="1">
    <location>
        <begin position="142"/>
        <end position="210"/>
    </location>
</feature>
<evidence type="ECO:0000313" key="6">
    <source>
        <dbReference type="Proteomes" id="UP000291116"/>
    </source>
</evidence>